<evidence type="ECO:0000313" key="1">
    <source>
        <dbReference type="EMBL" id="MDT0488383.1"/>
    </source>
</evidence>
<proteinExistence type="predicted"/>
<gene>
    <name evidence="1" type="ORF">RNB18_50990</name>
</gene>
<comment type="caution">
    <text evidence="1">The sequence shown here is derived from an EMBL/GenBank/DDBJ whole genome shotgun (WGS) entry which is preliminary data.</text>
</comment>
<accession>A0ABU2VSV0</accession>
<dbReference type="EMBL" id="JAVREZ010000117">
    <property type="protein sequence ID" value="MDT0488383.1"/>
    <property type="molecule type" value="Genomic_DNA"/>
</dbReference>
<reference evidence="2" key="1">
    <citation type="submission" date="2023-07" db="EMBL/GenBank/DDBJ databases">
        <title>30 novel species of actinomycetes from the DSMZ collection.</title>
        <authorList>
            <person name="Nouioui I."/>
        </authorList>
    </citation>
    <scope>NUCLEOTIDE SEQUENCE [LARGE SCALE GENOMIC DNA]</scope>
    <source>
        <strain evidence="2">DSM 41640</strain>
    </source>
</reference>
<name>A0ABU2VSV0_9ACTN</name>
<dbReference type="Proteomes" id="UP001183824">
    <property type="component" value="Unassembled WGS sequence"/>
</dbReference>
<feature type="non-terminal residue" evidence="1">
    <location>
        <position position="32"/>
    </location>
</feature>
<dbReference type="SUPFAM" id="SSF54506">
    <property type="entry name" value="Diaminopimelate epimerase-like"/>
    <property type="match status" value="1"/>
</dbReference>
<keyword evidence="2" id="KW-1185">Reference proteome</keyword>
<organism evidence="1 2">
    <name type="scientific">Streptomyces doebereineriae</name>
    <dbReference type="NCBI Taxonomy" id="3075528"/>
    <lineage>
        <taxon>Bacteria</taxon>
        <taxon>Bacillati</taxon>
        <taxon>Actinomycetota</taxon>
        <taxon>Actinomycetes</taxon>
        <taxon>Kitasatosporales</taxon>
        <taxon>Streptomycetaceae</taxon>
        <taxon>Streptomyces</taxon>
    </lineage>
</organism>
<evidence type="ECO:0000313" key="2">
    <source>
        <dbReference type="Proteomes" id="UP001183824"/>
    </source>
</evidence>
<sequence length="32" mass="3326">MTHDHEPEILRYTAFSADPGGGNPAGVVLDAS</sequence>
<protein>
    <submittedName>
        <fullName evidence="1">Phenazine biosynthesis protein PhzF</fullName>
    </submittedName>
</protein>